<gene>
    <name evidence="2" type="ORF">ACFQPB_15920</name>
</gene>
<evidence type="ECO:0000259" key="1">
    <source>
        <dbReference type="Pfam" id="PF10263"/>
    </source>
</evidence>
<name>A0ABW2QP54_9BURK</name>
<organism evidence="2 3">
    <name type="scientific">Hydrogenophaga atypica</name>
    <dbReference type="NCBI Taxonomy" id="249409"/>
    <lineage>
        <taxon>Bacteria</taxon>
        <taxon>Pseudomonadati</taxon>
        <taxon>Pseudomonadota</taxon>
        <taxon>Betaproteobacteria</taxon>
        <taxon>Burkholderiales</taxon>
        <taxon>Comamonadaceae</taxon>
        <taxon>Hydrogenophaga</taxon>
    </lineage>
</organism>
<accession>A0ABW2QP54</accession>
<evidence type="ECO:0000313" key="2">
    <source>
        <dbReference type="EMBL" id="MFC7410353.1"/>
    </source>
</evidence>
<feature type="domain" description="SprT-like" evidence="1">
    <location>
        <begin position="31"/>
        <end position="132"/>
    </location>
</feature>
<dbReference type="EMBL" id="JBHTCA010000014">
    <property type="protein sequence ID" value="MFC7410353.1"/>
    <property type="molecule type" value="Genomic_DNA"/>
</dbReference>
<protein>
    <submittedName>
        <fullName evidence="2">SprT-like domain-containing protein</fullName>
    </submittedName>
</protein>
<sequence>MGVAPSGQAVRGAHAAVATLRPTHETYSELQQAYGFFNERLFGGQLPACLITLQREKRTCGYFSAQRFASLDGQTTDEIAINPSYFAVVPLTEVMQTLVHEMVHLWQHHFGKPGRGRYHNAEWAEKMEAIGLMPSSTGQPGGARTGDLMADYAIEGGVFLRACKDLFTEDFRISWFDRFPAREHIQAGQVSMAMHLAADVGGGAVPAQSAVVMASLATSMNNEGAAAAPAAVNKSNRQKYRCGCGHQVWGKPGLRILCAECGAPFTDVGT</sequence>
<reference evidence="3" key="1">
    <citation type="journal article" date="2019" name="Int. J. Syst. Evol. Microbiol.">
        <title>The Global Catalogue of Microorganisms (GCM) 10K type strain sequencing project: providing services to taxonomists for standard genome sequencing and annotation.</title>
        <authorList>
            <consortium name="The Broad Institute Genomics Platform"/>
            <consortium name="The Broad Institute Genome Sequencing Center for Infectious Disease"/>
            <person name="Wu L."/>
            <person name="Ma J."/>
        </authorList>
    </citation>
    <scope>NUCLEOTIDE SEQUENCE [LARGE SCALE GENOMIC DNA]</scope>
    <source>
        <strain evidence="3">CGMCC 1.12371</strain>
    </source>
</reference>
<proteinExistence type="predicted"/>
<comment type="caution">
    <text evidence="2">The sequence shown here is derived from an EMBL/GenBank/DDBJ whole genome shotgun (WGS) entry which is preliminary data.</text>
</comment>
<dbReference type="InterPro" id="IPR006640">
    <property type="entry name" value="SprT-like_domain"/>
</dbReference>
<dbReference type="RefSeq" id="WP_382225292.1">
    <property type="nucleotide sequence ID" value="NZ_JBHTCA010000014.1"/>
</dbReference>
<dbReference type="Pfam" id="PF10263">
    <property type="entry name" value="SprT-like"/>
    <property type="match status" value="1"/>
</dbReference>
<evidence type="ECO:0000313" key="3">
    <source>
        <dbReference type="Proteomes" id="UP001596501"/>
    </source>
</evidence>
<dbReference type="Proteomes" id="UP001596501">
    <property type="component" value="Unassembled WGS sequence"/>
</dbReference>
<keyword evidence="3" id="KW-1185">Reference proteome</keyword>